<dbReference type="OrthoDB" id="2810795at2"/>
<dbReference type="GO" id="GO:0005886">
    <property type="term" value="C:plasma membrane"/>
    <property type="evidence" value="ECO:0007669"/>
    <property type="project" value="UniProtKB-SubCell"/>
</dbReference>
<evidence type="ECO:0000259" key="8">
    <source>
        <dbReference type="PROSITE" id="PS50850"/>
    </source>
</evidence>
<feature type="transmembrane region" description="Helical" evidence="7">
    <location>
        <begin position="180"/>
        <end position="204"/>
    </location>
</feature>
<dbReference type="InterPro" id="IPR011701">
    <property type="entry name" value="MFS"/>
</dbReference>
<evidence type="ECO:0000313" key="9">
    <source>
        <dbReference type="EMBL" id="TFD30747.1"/>
    </source>
</evidence>
<feature type="transmembrane region" description="Helical" evidence="7">
    <location>
        <begin position="416"/>
        <end position="436"/>
    </location>
</feature>
<evidence type="ECO:0000256" key="6">
    <source>
        <dbReference type="SAM" id="MobiDB-lite"/>
    </source>
</evidence>
<dbReference type="InterPro" id="IPR050189">
    <property type="entry name" value="MFS_Efflux_Transporters"/>
</dbReference>
<feature type="transmembrane region" description="Helical" evidence="7">
    <location>
        <begin position="348"/>
        <end position="367"/>
    </location>
</feature>
<dbReference type="EMBL" id="SOHA01000020">
    <property type="protein sequence ID" value="TFD30747.1"/>
    <property type="molecule type" value="Genomic_DNA"/>
</dbReference>
<dbReference type="SUPFAM" id="SSF103473">
    <property type="entry name" value="MFS general substrate transporter"/>
    <property type="match status" value="1"/>
</dbReference>
<dbReference type="PANTHER" id="PTHR43124">
    <property type="entry name" value="PURINE EFFLUX PUMP PBUE"/>
    <property type="match status" value="1"/>
</dbReference>
<keyword evidence="3 7" id="KW-0812">Transmembrane</keyword>
<name>A0A4Y8JVP6_9MICO</name>
<gene>
    <name evidence="9" type="ORF">E3T49_07780</name>
</gene>
<evidence type="ECO:0000256" key="5">
    <source>
        <dbReference type="ARBA" id="ARBA00023136"/>
    </source>
</evidence>
<feature type="transmembrane region" description="Helical" evidence="7">
    <location>
        <begin position="125"/>
        <end position="143"/>
    </location>
</feature>
<evidence type="ECO:0000256" key="4">
    <source>
        <dbReference type="ARBA" id="ARBA00022989"/>
    </source>
</evidence>
<feature type="transmembrane region" description="Helical" evidence="7">
    <location>
        <begin position="155"/>
        <end position="174"/>
    </location>
</feature>
<evidence type="ECO:0000256" key="7">
    <source>
        <dbReference type="SAM" id="Phobius"/>
    </source>
</evidence>
<dbReference type="InterPro" id="IPR020846">
    <property type="entry name" value="MFS_dom"/>
</dbReference>
<feature type="transmembrane region" description="Helical" evidence="7">
    <location>
        <begin position="64"/>
        <end position="84"/>
    </location>
</feature>
<feature type="transmembrane region" description="Helical" evidence="7">
    <location>
        <begin position="26"/>
        <end position="44"/>
    </location>
</feature>
<keyword evidence="2" id="KW-1003">Cell membrane</keyword>
<dbReference type="AlphaFoldDB" id="A0A4Y8JVP6"/>
<dbReference type="Gene3D" id="1.20.1250.20">
    <property type="entry name" value="MFS general substrate transporter like domains"/>
    <property type="match status" value="1"/>
</dbReference>
<proteinExistence type="predicted"/>
<feature type="transmembrane region" description="Helical" evidence="7">
    <location>
        <begin position="387"/>
        <end position="410"/>
    </location>
</feature>
<evidence type="ECO:0000256" key="2">
    <source>
        <dbReference type="ARBA" id="ARBA00022475"/>
    </source>
</evidence>
<protein>
    <submittedName>
        <fullName evidence="9">MFS transporter</fullName>
    </submittedName>
</protein>
<dbReference type="Pfam" id="PF07690">
    <property type="entry name" value="MFS_1"/>
    <property type="match status" value="1"/>
</dbReference>
<feature type="region of interest" description="Disordered" evidence="6">
    <location>
        <begin position="1"/>
        <end position="20"/>
    </location>
</feature>
<dbReference type="Proteomes" id="UP000297472">
    <property type="component" value="Unassembled WGS sequence"/>
</dbReference>
<dbReference type="PANTHER" id="PTHR43124:SF3">
    <property type="entry name" value="CHLORAMPHENICOL EFFLUX PUMP RV0191"/>
    <property type="match status" value="1"/>
</dbReference>
<keyword evidence="4 7" id="KW-1133">Transmembrane helix</keyword>
<comment type="caution">
    <text evidence="9">The sequence shown here is derived from an EMBL/GenBank/DDBJ whole genome shotgun (WGS) entry which is preliminary data.</text>
</comment>
<evidence type="ECO:0000313" key="10">
    <source>
        <dbReference type="Proteomes" id="UP000297472"/>
    </source>
</evidence>
<evidence type="ECO:0000256" key="1">
    <source>
        <dbReference type="ARBA" id="ARBA00004651"/>
    </source>
</evidence>
<comment type="subcellular location">
    <subcellularLocation>
        <location evidence="1">Cell membrane</location>
        <topology evidence="1">Multi-pass membrane protein</topology>
    </subcellularLocation>
</comment>
<keyword evidence="5 7" id="KW-0472">Membrane</keyword>
<feature type="transmembrane region" description="Helical" evidence="7">
    <location>
        <begin position="289"/>
        <end position="311"/>
    </location>
</feature>
<dbReference type="CDD" id="cd17324">
    <property type="entry name" value="MFS_NepI_like"/>
    <property type="match status" value="1"/>
</dbReference>
<dbReference type="PROSITE" id="PS50850">
    <property type="entry name" value="MFS"/>
    <property type="match status" value="1"/>
</dbReference>
<organism evidence="9 10">
    <name type="scientific">Cryobacterium cryoconiti</name>
    <dbReference type="NCBI Taxonomy" id="1259239"/>
    <lineage>
        <taxon>Bacteria</taxon>
        <taxon>Bacillati</taxon>
        <taxon>Actinomycetota</taxon>
        <taxon>Actinomycetes</taxon>
        <taxon>Micrococcales</taxon>
        <taxon>Microbacteriaceae</taxon>
        <taxon>Cryobacterium</taxon>
    </lineage>
</organism>
<feature type="domain" description="Major facilitator superfamily (MFS) profile" evidence="8">
    <location>
        <begin position="30"/>
        <end position="435"/>
    </location>
</feature>
<sequence>MSFTAPINLPRDSGDSPSTPDAAAPFPWVGLLALAAAVFLSVTSEMLPTGLLPDMSRALGVSEGQIGLLVSWFAFTVVLTSTSLAHVTRRLPRHGLIVLVLVVLAVSNVLTAIAPNYAFMVGGRIIGGMAHGLFWAVVGAYAAHLVPREQIGRAVAITVSGGTLAFVFGVPIATATGHLLGWRLSFLALAGLMLVGAVVVWRFLPPVSHYGARVTDAAAAAAAAAAASASAATDGPGSAVEHPAAVVPEPRRDPTMRAVILLCTITGLTMVGHYTFYTYIAPFLIDEMGVGSGAVAPLLFAYGIAGAVGLVLSGTVFGPRPQLGLVIGIAVSALSVTVLALFAATLPVAITAFVLWGLAFGVLPPLLQTRLLHTASRRIRDTASAIYTTAFNAGIGGGALLGATLLGTVGMTAVPLAYVGILALAFVLVIVSDVVVRRRAD</sequence>
<evidence type="ECO:0000256" key="3">
    <source>
        <dbReference type="ARBA" id="ARBA00022692"/>
    </source>
</evidence>
<dbReference type="GO" id="GO:0022857">
    <property type="term" value="F:transmembrane transporter activity"/>
    <property type="evidence" value="ECO:0007669"/>
    <property type="project" value="InterPro"/>
</dbReference>
<dbReference type="RefSeq" id="WP_134424396.1">
    <property type="nucleotide sequence ID" value="NZ_SOHA01000020.1"/>
</dbReference>
<feature type="transmembrane region" description="Helical" evidence="7">
    <location>
        <begin position="96"/>
        <end position="119"/>
    </location>
</feature>
<accession>A0A4Y8JVP6</accession>
<dbReference type="InterPro" id="IPR036259">
    <property type="entry name" value="MFS_trans_sf"/>
</dbReference>
<keyword evidence="10" id="KW-1185">Reference proteome</keyword>
<feature type="transmembrane region" description="Helical" evidence="7">
    <location>
        <begin position="258"/>
        <end position="277"/>
    </location>
</feature>
<feature type="transmembrane region" description="Helical" evidence="7">
    <location>
        <begin position="323"/>
        <end position="342"/>
    </location>
</feature>
<reference evidence="9 10" key="1">
    <citation type="submission" date="2019-03" db="EMBL/GenBank/DDBJ databases">
        <title>Genomics of glacier-inhabiting Cryobacterium strains.</title>
        <authorList>
            <person name="Liu Q."/>
            <person name="Xin Y.-H."/>
        </authorList>
    </citation>
    <scope>NUCLEOTIDE SEQUENCE [LARGE SCALE GENOMIC DNA]</scope>
    <source>
        <strain evidence="9 10">TMT1-51</strain>
    </source>
</reference>